<dbReference type="SMART" id="SM00355">
    <property type="entry name" value="ZnF_C2H2"/>
    <property type="match status" value="3"/>
</dbReference>
<evidence type="ECO:0000256" key="1">
    <source>
        <dbReference type="SAM" id="MobiDB-lite"/>
    </source>
</evidence>
<feature type="region of interest" description="Disordered" evidence="1">
    <location>
        <begin position="1082"/>
        <end position="1143"/>
    </location>
</feature>
<evidence type="ECO:0000313" key="3">
    <source>
        <dbReference type="EMBL" id="CAF9907858.1"/>
    </source>
</evidence>
<dbReference type="InterPro" id="IPR013087">
    <property type="entry name" value="Znf_C2H2_type"/>
</dbReference>
<dbReference type="PANTHER" id="PTHR35391">
    <property type="entry name" value="C2H2-TYPE DOMAIN-CONTAINING PROTEIN-RELATED"/>
    <property type="match status" value="1"/>
</dbReference>
<sequence>MQRYQLWAVNLGLFRQDHSSLDYRLRDNEVVRSFTGELLTNLIETLEEIINIASSWNAESPPVVSETFNPDTSTIENDELLSVSNDGGSSTSPIMMGTLNDENESILMLHLEDVTEAINQMYNLASQIHSPTTRNIRTDVDLFKEVDDDIKSEYIKMRKTAELQGIEQMLLQSRKSLLGLQVKDRNLVLTYEDQCLIQRLQQANHARRQQFEGWKRSNKRSVRAALKAIGTIPSSKHETILKHYTPSTVLKSELTRSLLSSVPALPKDFVLGDKKSTYSKRSRGLTVHGPSGEKVTWPKPPIAGPLKADFECPFCFYFCPPKYSEHAAWRSHLKHDLRPYVCTYSECTQPNVLYDSWEEWTRHEQWAHQQRIWRCLEHPQHEYVELTAYRDHVRTYHAASMDQLLSSELLESRESVSQVCDRPCPFCHREFERPFDLQQHVAGHLEIIALLSLPNLDEANNGSEAGTANSNSANRHFAESRADDFDNTEPLVFPEKDRSENHPVATETEQERFKTKLRDESISFESMNEINIEARQAYSSELVGRWFHHLPRDLGEDQDTHSSDWQEQTKGDSRQLMVIAEKAQDIAAALEKFLDPVDDRKTEITALIAECFFNFSALRELESEIDGFPYHRRYPRILRDLTTVRNSLDLTFKDVQRLFEGLDKIPRAEYAYVWDNLCEFFQAESGTSLGRRLEVYRTVLRELTCTLIEGAPHDPILFDESIIKIERLLDVQHDGTVQGQHMEYAVSTKVSLFDRSRLPDESLPYEYSTKNFENQVPEDKQVQPPQLETFPSQQEKRSSIHWLPNVFSQSRPHTILQDKDGTSVFLGEHKPEIMASLDEVYVSLIELPFENGDLIVRLYSRPGDGKSRFLCRRIRPARPRKDCSIPLASLDMSRSGPFLDFYRIDQPKKASELWARLKFLSYESMVLFFCSFLALRSEDTIRPSKNIQDYAIHGEHELFAGRIIDDHYEHALRLFCERQTGVVRLQASVHTGALKRKPIWTAFITHQILSPTWASRDSLKVIHFRDLQRYVFTEDYNPQKISPGKSELTFISSQDAEHFMNEIEKLRNHSFMHPDVFDTQSLPKTAESNASPMSSLSPKEKKSVPPPPPKSILRKPREKFPEHPDTVSEGVAPHKEMPIKDVPPNARWTKINRKLVNPEALGQDGIRFDEYVDHVIVQKTMDLEEIEKYTRKTAKIREKRRSLGA</sequence>
<dbReference type="Pfam" id="PF26118">
    <property type="entry name" value="DUF8035"/>
    <property type="match status" value="1"/>
</dbReference>
<dbReference type="OrthoDB" id="6133115at2759"/>
<dbReference type="EMBL" id="CAJPDT010000004">
    <property type="protein sequence ID" value="CAF9907858.1"/>
    <property type="molecule type" value="Genomic_DNA"/>
</dbReference>
<feature type="domain" description="C2H2-type" evidence="2">
    <location>
        <begin position="424"/>
        <end position="444"/>
    </location>
</feature>
<dbReference type="InterPro" id="IPR058348">
    <property type="entry name" value="DUF8035"/>
</dbReference>
<evidence type="ECO:0000259" key="2">
    <source>
        <dbReference type="PROSITE" id="PS00028"/>
    </source>
</evidence>
<dbReference type="Proteomes" id="UP000664534">
    <property type="component" value="Unassembled WGS sequence"/>
</dbReference>
<comment type="caution">
    <text evidence="3">The sequence shown here is derived from an EMBL/GenBank/DDBJ whole genome shotgun (WGS) entry which is preliminary data.</text>
</comment>
<keyword evidence="4" id="KW-1185">Reference proteome</keyword>
<feature type="region of interest" description="Disordered" evidence="1">
    <location>
        <begin position="480"/>
        <end position="510"/>
    </location>
</feature>
<evidence type="ECO:0000313" key="4">
    <source>
        <dbReference type="Proteomes" id="UP000664534"/>
    </source>
</evidence>
<gene>
    <name evidence="3" type="ORF">IMSHALPRED_006516</name>
</gene>
<dbReference type="Pfam" id="PF23074">
    <property type="entry name" value="PH_FT_N"/>
    <property type="match status" value="1"/>
</dbReference>
<dbReference type="InterPro" id="IPR057082">
    <property type="entry name" value="PH_C"/>
</dbReference>
<dbReference type="AlphaFoldDB" id="A0A8H3ENW8"/>
<dbReference type="PROSITE" id="PS00028">
    <property type="entry name" value="ZINC_FINGER_C2H2_1"/>
    <property type="match status" value="1"/>
</dbReference>
<organism evidence="3 4">
    <name type="scientific">Imshaugia aleurites</name>
    <dbReference type="NCBI Taxonomy" id="172621"/>
    <lineage>
        <taxon>Eukaryota</taxon>
        <taxon>Fungi</taxon>
        <taxon>Dikarya</taxon>
        <taxon>Ascomycota</taxon>
        <taxon>Pezizomycotina</taxon>
        <taxon>Lecanoromycetes</taxon>
        <taxon>OSLEUM clade</taxon>
        <taxon>Lecanoromycetidae</taxon>
        <taxon>Lecanorales</taxon>
        <taxon>Lecanorineae</taxon>
        <taxon>Parmeliaceae</taxon>
        <taxon>Imshaugia</taxon>
    </lineage>
</organism>
<dbReference type="PANTHER" id="PTHR35391:SF5">
    <property type="entry name" value="DUF6590 DOMAIN-CONTAINING PROTEIN"/>
    <property type="match status" value="1"/>
</dbReference>
<feature type="compositionally biased region" description="Basic and acidic residues" evidence="1">
    <location>
        <begin position="1118"/>
        <end position="1139"/>
    </location>
</feature>
<name>A0A8H3ENW8_9LECA</name>
<reference evidence="3" key="1">
    <citation type="submission" date="2021-03" db="EMBL/GenBank/DDBJ databases">
        <authorList>
            <person name="Tagirdzhanova G."/>
        </authorList>
    </citation>
    <scope>NUCLEOTIDE SEQUENCE</scope>
</reference>
<dbReference type="InterPro" id="IPR057081">
    <property type="entry name" value="PH_N"/>
</dbReference>
<proteinExistence type="predicted"/>
<dbReference type="Pfam" id="PF23076">
    <property type="entry name" value="PH_FT_C"/>
    <property type="match status" value="1"/>
</dbReference>
<accession>A0A8H3ENW8</accession>
<feature type="compositionally biased region" description="Polar residues" evidence="1">
    <location>
        <begin position="1082"/>
        <end position="1093"/>
    </location>
</feature>
<protein>
    <recommendedName>
        <fullName evidence="2">C2H2-type domain-containing protein</fullName>
    </recommendedName>
</protein>